<feature type="region of interest" description="Disordered" evidence="1">
    <location>
        <begin position="80"/>
        <end position="99"/>
    </location>
</feature>
<dbReference type="Proteomes" id="UP001203297">
    <property type="component" value="Unassembled WGS sequence"/>
</dbReference>
<evidence type="ECO:0000256" key="1">
    <source>
        <dbReference type="SAM" id="MobiDB-lite"/>
    </source>
</evidence>
<feature type="region of interest" description="Disordered" evidence="1">
    <location>
        <begin position="121"/>
        <end position="140"/>
    </location>
</feature>
<keyword evidence="3" id="KW-1185">Reference proteome</keyword>
<feature type="compositionally biased region" description="Basic and acidic residues" evidence="1">
    <location>
        <begin position="43"/>
        <end position="53"/>
    </location>
</feature>
<feature type="non-terminal residue" evidence="2">
    <location>
        <position position="140"/>
    </location>
</feature>
<evidence type="ECO:0000313" key="2">
    <source>
        <dbReference type="EMBL" id="KAI0300049.1"/>
    </source>
</evidence>
<name>A0AAD4QN16_9AGAM</name>
<comment type="caution">
    <text evidence="2">The sequence shown here is derived from an EMBL/GenBank/DDBJ whole genome shotgun (WGS) entry which is preliminary data.</text>
</comment>
<gene>
    <name evidence="2" type="ORF">B0F90DRAFT_1726231</name>
</gene>
<feature type="compositionally biased region" description="Polar residues" evidence="1">
    <location>
        <begin position="25"/>
        <end position="42"/>
    </location>
</feature>
<protein>
    <submittedName>
        <fullName evidence="2">Uncharacterized protein</fullName>
    </submittedName>
</protein>
<organism evidence="2 3">
    <name type="scientific">Multifurca ochricompacta</name>
    <dbReference type="NCBI Taxonomy" id="376703"/>
    <lineage>
        <taxon>Eukaryota</taxon>
        <taxon>Fungi</taxon>
        <taxon>Dikarya</taxon>
        <taxon>Basidiomycota</taxon>
        <taxon>Agaricomycotina</taxon>
        <taxon>Agaricomycetes</taxon>
        <taxon>Russulales</taxon>
        <taxon>Russulaceae</taxon>
        <taxon>Multifurca</taxon>
    </lineage>
</organism>
<evidence type="ECO:0000313" key="3">
    <source>
        <dbReference type="Proteomes" id="UP001203297"/>
    </source>
</evidence>
<accession>A0AAD4QN16</accession>
<feature type="region of interest" description="Disordered" evidence="1">
    <location>
        <begin position="1"/>
        <end position="53"/>
    </location>
</feature>
<proteinExistence type="predicted"/>
<dbReference type="EMBL" id="WTXG01000020">
    <property type="protein sequence ID" value="KAI0300049.1"/>
    <property type="molecule type" value="Genomic_DNA"/>
</dbReference>
<dbReference type="AlphaFoldDB" id="A0AAD4QN16"/>
<reference evidence="2" key="1">
    <citation type="journal article" date="2022" name="New Phytol.">
        <title>Evolutionary transition to the ectomycorrhizal habit in the genomes of a hyperdiverse lineage of mushroom-forming fungi.</title>
        <authorList>
            <person name="Looney B."/>
            <person name="Miyauchi S."/>
            <person name="Morin E."/>
            <person name="Drula E."/>
            <person name="Courty P.E."/>
            <person name="Kohler A."/>
            <person name="Kuo A."/>
            <person name="LaButti K."/>
            <person name="Pangilinan J."/>
            <person name="Lipzen A."/>
            <person name="Riley R."/>
            <person name="Andreopoulos W."/>
            <person name="He G."/>
            <person name="Johnson J."/>
            <person name="Nolan M."/>
            <person name="Tritt A."/>
            <person name="Barry K.W."/>
            <person name="Grigoriev I.V."/>
            <person name="Nagy L.G."/>
            <person name="Hibbett D."/>
            <person name="Henrissat B."/>
            <person name="Matheny P.B."/>
            <person name="Labbe J."/>
            <person name="Martin F.M."/>
        </authorList>
    </citation>
    <scope>NUCLEOTIDE SEQUENCE</scope>
    <source>
        <strain evidence="2">BPL690</strain>
    </source>
</reference>
<sequence>MFPPTPSPEVVTNLYDPKMHRDSGASGQQDASHGLFQTVSKTNRGDSEGYRGSKDSTLWWYHPIFEARAKADIRRTLRQLLPADPAQDPPSPVGEVMGRWRAEVRPRQARARMWAERLEDAFGPGPLDRGLGRKPRRVAV</sequence>